<accession>A0A158P4V1</accession>
<feature type="chain" id="PRO_5007630003" evidence="2">
    <location>
        <begin position="22"/>
        <end position="669"/>
    </location>
</feature>
<proteinExistence type="predicted"/>
<organism evidence="3 4">
    <name type="scientific">Tetranychus urticae</name>
    <name type="common">Two-spotted spider mite</name>
    <dbReference type="NCBI Taxonomy" id="32264"/>
    <lineage>
        <taxon>Eukaryota</taxon>
        <taxon>Metazoa</taxon>
        <taxon>Ecdysozoa</taxon>
        <taxon>Arthropoda</taxon>
        <taxon>Chelicerata</taxon>
        <taxon>Arachnida</taxon>
        <taxon>Acari</taxon>
        <taxon>Acariformes</taxon>
        <taxon>Trombidiformes</taxon>
        <taxon>Prostigmata</taxon>
        <taxon>Eleutherengona</taxon>
        <taxon>Raphignathae</taxon>
        <taxon>Tetranychoidea</taxon>
        <taxon>Tetranychidae</taxon>
        <taxon>Tetranychus</taxon>
    </lineage>
</organism>
<keyword evidence="1" id="KW-1133">Transmembrane helix</keyword>
<reference evidence="4" key="1">
    <citation type="submission" date="2011-08" db="EMBL/GenBank/DDBJ databases">
        <authorList>
            <person name="Rombauts S."/>
        </authorList>
    </citation>
    <scope>NUCLEOTIDE SEQUENCE</scope>
    <source>
        <strain evidence="4">London</strain>
    </source>
</reference>
<keyword evidence="1" id="KW-0812">Transmembrane</keyword>
<evidence type="ECO:0000313" key="3">
    <source>
        <dbReference type="EnsemblMetazoa" id="tetur09g07060.1"/>
    </source>
</evidence>
<protein>
    <submittedName>
        <fullName evidence="3">Uncharacterized protein</fullName>
    </submittedName>
</protein>
<keyword evidence="4" id="KW-1185">Reference proteome</keyword>
<dbReference type="EMBL" id="CAEY01002016">
    <property type="status" value="NOT_ANNOTATED_CDS"/>
    <property type="molecule type" value="Genomic_DNA"/>
</dbReference>
<dbReference type="Proteomes" id="UP000015104">
    <property type="component" value="Unassembled WGS sequence"/>
</dbReference>
<keyword evidence="1" id="KW-0472">Membrane</keyword>
<keyword evidence="2" id="KW-0732">Signal</keyword>
<evidence type="ECO:0000256" key="1">
    <source>
        <dbReference type="SAM" id="Phobius"/>
    </source>
</evidence>
<dbReference type="AlphaFoldDB" id="A0A158P4V1"/>
<sequence length="669" mass="76877">MFIHLLIWIFQFYLLIPKAYSFSTPKHDIAFYYKTHASVSLTNPFNHTTSYGIYVAGQTITIDIPTSVVNLSEILDWKVVNPNKDRLMFVHKNNPYILIDKQRIKKMNYSGELSDSIIAFGDNEALHVPTIFNPNLIKPVHTWNYIELLYFDDSNEKVSVLRSLPWLKDDWKFIKEWKMTDFIHFDNKLYLLVKRSILNVNSQSVTQEISIIQLCTDLGSELISSAVEIHFSSPQFNTFQIMDLIFVFIFGPWDNENDRYQLHTTQFEPSSNTTFQHIYFFSDIVSLFEQTANESAACSDKTTLLRYHLRSEVGECTKTSYKNCSTKDNIIPSKNVSAILTEGTTFFYQATFVNKILFVTLPYPHFKRTILMHTNPIVHTTICEIGPSPCLNFGTINSNLLKNPSRANFYINKHPFGFIYVDKNTNENLFVSIEMCSNLKTCAQCIMYGLYYNCIWSNFICFNDTQPKNKALLTVDYCFNIINISPLIFNSSLPTRLTIQLDIPLDKKDQEQIVIQAGDNLCTDITIKRSIVNCSMHLTTSGEFTVDVSLRNDRFADAAVISAVSTDKVNILAPERRHDYTFVVILLLFSVTLISLSLMLACANYNNKYRNEFLVVKSSTNIMKMASKNIRSALSSLSRSHSYSTWRSTSKIIVPKHPKNNSKLSKHLK</sequence>
<dbReference type="EnsemblMetazoa" id="tetur09g07060.1">
    <property type="protein sequence ID" value="tetur09g07060.1"/>
    <property type="gene ID" value="tetur09g07060"/>
</dbReference>
<name>A0A158P4V1_TETUR</name>
<feature type="transmembrane region" description="Helical" evidence="1">
    <location>
        <begin position="580"/>
        <end position="603"/>
    </location>
</feature>
<evidence type="ECO:0000256" key="2">
    <source>
        <dbReference type="SAM" id="SignalP"/>
    </source>
</evidence>
<reference evidence="3" key="2">
    <citation type="submission" date="2016-04" db="UniProtKB">
        <authorList>
            <consortium name="EnsemblMetazoa"/>
        </authorList>
    </citation>
    <scope>IDENTIFICATION</scope>
</reference>
<evidence type="ECO:0000313" key="4">
    <source>
        <dbReference type="Proteomes" id="UP000015104"/>
    </source>
</evidence>
<feature type="signal peptide" evidence="2">
    <location>
        <begin position="1"/>
        <end position="21"/>
    </location>
</feature>